<dbReference type="PANTHER" id="PTHR21531:SF0">
    <property type="entry name" value="PROTEIN LTV1 HOMOLOG"/>
    <property type="match status" value="1"/>
</dbReference>
<protein>
    <recommendedName>
        <fullName evidence="5">Protein LTV1</fullName>
    </recommendedName>
</protein>
<dbReference type="GeneID" id="30180716"/>
<dbReference type="Pfam" id="PF04180">
    <property type="entry name" value="LTV"/>
    <property type="match status" value="1"/>
</dbReference>
<dbReference type="Proteomes" id="UP000094455">
    <property type="component" value="Unassembled WGS sequence"/>
</dbReference>
<sequence length="437" mass="50632">MSKRFNKDNSVTYQLVHRSHQDSRYHDPDASASVLVPIHNKNQLRKERLRAQTTEELADVAKQLKKDEGKAANYGITFDDSEYDYLQHLKPIGSGNGVFISRKDDDDKGKNKHKNSKLSALLGDSMFPGEERKYDYQEQQDVPDEIKGFKPDLNLDLREALIALEDDNYLDQDQDIDEVDVFGELLGEGKKQQEISLRDYDQYDAEYDGQYGYEDDYKDDDWDLDNFDDQEYEFEGVEGGNGETNFNWEKDFQKYKQKKGRVVDEFDSDNEFEDDYEEDEEEDENDVVGDLPNVSGKALKSSNTKSSKKNARRKKGATTDTSSYSMSSSALCRTEQMTIIDDKFDVLREQYDNMGEENEEEEYQPFDLATERDDFMDLVDDFLDNYQLEKRGRRVVKKNEEMEKYRAAAIEATNSNSKLKNKKKADVLTEKMGGLSI</sequence>
<dbReference type="GO" id="GO:0042274">
    <property type="term" value="P:ribosomal small subunit biogenesis"/>
    <property type="evidence" value="ECO:0007669"/>
    <property type="project" value="EnsemblFungi"/>
</dbReference>
<feature type="compositionally biased region" description="Basic residues" evidence="2">
    <location>
        <begin position="306"/>
        <end position="316"/>
    </location>
</feature>
<accession>A0A1E3NNY7</accession>
<dbReference type="GO" id="GO:0006970">
    <property type="term" value="P:response to osmotic stress"/>
    <property type="evidence" value="ECO:0007669"/>
    <property type="project" value="EnsemblFungi"/>
</dbReference>
<dbReference type="GO" id="GO:0030688">
    <property type="term" value="C:preribosome, small subunit precursor"/>
    <property type="evidence" value="ECO:0007669"/>
    <property type="project" value="EnsemblFungi"/>
</dbReference>
<comment type="similarity">
    <text evidence="1">Belongs to the LTV1 family.</text>
</comment>
<dbReference type="GO" id="GO:0032040">
    <property type="term" value="C:small-subunit processome"/>
    <property type="evidence" value="ECO:0007669"/>
    <property type="project" value="EnsemblFungi"/>
</dbReference>
<dbReference type="STRING" id="763406.A0A1E3NNY7"/>
<gene>
    <name evidence="3" type="ORF">PICMEDRAFT_71847</name>
</gene>
<dbReference type="GO" id="GO:1904669">
    <property type="term" value="P:ATP export"/>
    <property type="evidence" value="ECO:0007669"/>
    <property type="project" value="EnsemblFungi"/>
</dbReference>
<keyword evidence="4" id="KW-1185">Reference proteome</keyword>
<feature type="region of interest" description="Disordered" evidence="2">
    <location>
        <begin position="266"/>
        <end position="330"/>
    </location>
</feature>
<organism evidence="3 4">
    <name type="scientific">Pichia membranifaciens NRRL Y-2026</name>
    <dbReference type="NCBI Taxonomy" id="763406"/>
    <lineage>
        <taxon>Eukaryota</taxon>
        <taxon>Fungi</taxon>
        <taxon>Dikarya</taxon>
        <taxon>Ascomycota</taxon>
        <taxon>Saccharomycotina</taxon>
        <taxon>Pichiomycetes</taxon>
        <taxon>Pichiales</taxon>
        <taxon>Pichiaceae</taxon>
        <taxon>Pichia</taxon>
    </lineage>
</organism>
<proteinExistence type="inferred from homology"/>
<dbReference type="GO" id="GO:0071986">
    <property type="term" value="C:Ragulator complex"/>
    <property type="evidence" value="ECO:0007669"/>
    <property type="project" value="EnsemblFungi"/>
</dbReference>
<dbReference type="EMBL" id="KV454002">
    <property type="protein sequence ID" value="ODQ47820.1"/>
    <property type="molecule type" value="Genomic_DNA"/>
</dbReference>
<dbReference type="InterPro" id="IPR007307">
    <property type="entry name" value="Ltv1"/>
</dbReference>
<dbReference type="GO" id="GO:0034599">
    <property type="term" value="P:cellular response to oxidative stress"/>
    <property type="evidence" value="ECO:0007669"/>
    <property type="project" value="EnsemblFungi"/>
</dbReference>
<evidence type="ECO:0000313" key="3">
    <source>
        <dbReference type="EMBL" id="ODQ47820.1"/>
    </source>
</evidence>
<dbReference type="OrthoDB" id="5852896at2759"/>
<feature type="compositionally biased region" description="Acidic residues" evidence="2">
    <location>
        <begin position="266"/>
        <end position="287"/>
    </location>
</feature>
<dbReference type="RefSeq" id="XP_019018933.1">
    <property type="nucleotide sequence ID" value="XM_019164029.1"/>
</dbReference>
<dbReference type="GO" id="GO:0032456">
    <property type="term" value="P:endocytic recycling"/>
    <property type="evidence" value="ECO:0007669"/>
    <property type="project" value="EnsemblFungi"/>
</dbReference>
<evidence type="ECO:0000256" key="1">
    <source>
        <dbReference type="ARBA" id="ARBA00009078"/>
    </source>
</evidence>
<dbReference type="GO" id="GO:0000056">
    <property type="term" value="P:ribosomal small subunit export from nucleus"/>
    <property type="evidence" value="ECO:0007669"/>
    <property type="project" value="EnsemblFungi"/>
</dbReference>
<evidence type="ECO:0000313" key="4">
    <source>
        <dbReference type="Proteomes" id="UP000094455"/>
    </source>
</evidence>
<dbReference type="GO" id="GO:0031902">
    <property type="term" value="C:late endosome membrane"/>
    <property type="evidence" value="ECO:0007669"/>
    <property type="project" value="EnsemblFungi"/>
</dbReference>
<reference evidence="3 4" key="1">
    <citation type="journal article" date="2016" name="Proc. Natl. Acad. Sci. U.S.A.">
        <title>Comparative genomics of biotechnologically important yeasts.</title>
        <authorList>
            <person name="Riley R."/>
            <person name="Haridas S."/>
            <person name="Wolfe K.H."/>
            <person name="Lopes M.R."/>
            <person name="Hittinger C.T."/>
            <person name="Goeker M."/>
            <person name="Salamov A.A."/>
            <person name="Wisecaver J.H."/>
            <person name="Long T.M."/>
            <person name="Calvey C.H."/>
            <person name="Aerts A.L."/>
            <person name="Barry K.W."/>
            <person name="Choi C."/>
            <person name="Clum A."/>
            <person name="Coughlan A.Y."/>
            <person name="Deshpande S."/>
            <person name="Douglass A.P."/>
            <person name="Hanson S.J."/>
            <person name="Klenk H.-P."/>
            <person name="LaButti K.M."/>
            <person name="Lapidus A."/>
            <person name="Lindquist E.A."/>
            <person name="Lipzen A.M."/>
            <person name="Meier-Kolthoff J.P."/>
            <person name="Ohm R.A."/>
            <person name="Otillar R.P."/>
            <person name="Pangilinan J.L."/>
            <person name="Peng Y."/>
            <person name="Rokas A."/>
            <person name="Rosa C.A."/>
            <person name="Scheuner C."/>
            <person name="Sibirny A.A."/>
            <person name="Slot J.C."/>
            <person name="Stielow J.B."/>
            <person name="Sun H."/>
            <person name="Kurtzman C.P."/>
            <person name="Blackwell M."/>
            <person name="Grigoriev I.V."/>
            <person name="Jeffries T.W."/>
        </authorList>
    </citation>
    <scope>NUCLEOTIDE SEQUENCE [LARGE SCALE GENOMIC DNA]</scope>
    <source>
        <strain evidence="3 4">NRRL Y-2026</strain>
    </source>
</reference>
<name>A0A1E3NNY7_9ASCO</name>
<evidence type="ECO:0008006" key="5">
    <source>
        <dbReference type="Google" id="ProtNLM"/>
    </source>
</evidence>
<evidence type="ECO:0000256" key="2">
    <source>
        <dbReference type="SAM" id="MobiDB-lite"/>
    </source>
</evidence>
<dbReference type="GO" id="GO:0005829">
    <property type="term" value="C:cytosol"/>
    <property type="evidence" value="ECO:0007669"/>
    <property type="project" value="TreeGrafter"/>
</dbReference>
<dbReference type="PANTHER" id="PTHR21531">
    <property type="entry name" value="LOW-TEMPERATURE VIABILITY PROTEIN LTV1-RELATED"/>
    <property type="match status" value="1"/>
</dbReference>
<dbReference type="AlphaFoldDB" id="A0A1E3NNY7"/>